<accession>A0A914I2D5</accession>
<dbReference type="GO" id="GO:0031625">
    <property type="term" value="F:ubiquitin protein ligase binding"/>
    <property type="evidence" value="ECO:0007669"/>
    <property type="project" value="InterPro"/>
</dbReference>
<comment type="similarity">
    <text evidence="1 5 6">Belongs to the cullin family.</text>
</comment>
<dbReference type="InterPro" id="IPR016159">
    <property type="entry name" value="Cullin_repeat-like_dom_sf"/>
</dbReference>
<dbReference type="InterPro" id="IPR036388">
    <property type="entry name" value="WH-like_DNA-bd_sf"/>
</dbReference>
<dbReference type="Gene3D" id="1.10.10.10">
    <property type="entry name" value="Winged helix-like DNA-binding domain superfamily/Winged helix DNA-binding domain"/>
    <property type="match status" value="1"/>
</dbReference>
<feature type="domain" description="Cullin family profile" evidence="7">
    <location>
        <begin position="387"/>
        <end position="630"/>
    </location>
</feature>
<dbReference type="SMART" id="SM00182">
    <property type="entry name" value="CULLIN"/>
    <property type="match status" value="1"/>
</dbReference>
<dbReference type="PROSITE" id="PS50069">
    <property type="entry name" value="CULLIN_2"/>
    <property type="match status" value="1"/>
</dbReference>
<evidence type="ECO:0000256" key="2">
    <source>
        <dbReference type="ARBA" id="ARBA00022499"/>
    </source>
</evidence>
<dbReference type="FunFam" id="1.10.10.10:FF:000091">
    <property type="entry name" value="Cullin 3"/>
    <property type="match status" value="1"/>
</dbReference>
<dbReference type="InterPro" id="IPR019559">
    <property type="entry name" value="Cullin_neddylation_domain"/>
</dbReference>
<evidence type="ECO:0000256" key="1">
    <source>
        <dbReference type="ARBA" id="ARBA00006019"/>
    </source>
</evidence>
<evidence type="ECO:0000313" key="9">
    <source>
        <dbReference type="WBParaSite" id="Gr19_v10_g6234.t1"/>
    </source>
</evidence>
<dbReference type="AlphaFoldDB" id="A0A914I2D5"/>
<dbReference type="Pfam" id="PF26557">
    <property type="entry name" value="Cullin_AB"/>
    <property type="match status" value="1"/>
</dbReference>
<dbReference type="InterPro" id="IPR016158">
    <property type="entry name" value="Cullin_homology"/>
</dbReference>
<dbReference type="Proteomes" id="UP000887572">
    <property type="component" value="Unplaced"/>
</dbReference>
<reference evidence="9" key="1">
    <citation type="submission" date="2022-11" db="UniProtKB">
        <authorList>
            <consortium name="WormBaseParasite"/>
        </authorList>
    </citation>
    <scope>IDENTIFICATION</scope>
</reference>
<dbReference type="FunFam" id="1.20.1310.10:FF:000002">
    <property type="entry name" value="cullin-3 isoform X1"/>
    <property type="match status" value="1"/>
</dbReference>
<dbReference type="InterPro" id="IPR036317">
    <property type="entry name" value="Cullin_homology_sf"/>
</dbReference>
<organism evidence="8 9">
    <name type="scientific">Globodera rostochiensis</name>
    <name type="common">Golden nematode worm</name>
    <name type="synonym">Heterodera rostochiensis</name>
    <dbReference type="NCBI Taxonomy" id="31243"/>
    <lineage>
        <taxon>Eukaryota</taxon>
        <taxon>Metazoa</taxon>
        <taxon>Ecdysozoa</taxon>
        <taxon>Nematoda</taxon>
        <taxon>Chromadorea</taxon>
        <taxon>Rhabditida</taxon>
        <taxon>Tylenchina</taxon>
        <taxon>Tylenchomorpha</taxon>
        <taxon>Tylenchoidea</taxon>
        <taxon>Heteroderidae</taxon>
        <taxon>Heteroderinae</taxon>
        <taxon>Globodera</taxon>
    </lineage>
</organism>
<proteinExistence type="inferred from homology"/>
<evidence type="ECO:0000259" key="7">
    <source>
        <dbReference type="PROSITE" id="PS50069"/>
    </source>
</evidence>
<keyword evidence="4" id="KW-0832">Ubl conjugation</keyword>
<dbReference type="InterPro" id="IPR036390">
    <property type="entry name" value="WH_DNA-bd_sf"/>
</dbReference>
<evidence type="ECO:0000256" key="3">
    <source>
        <dbReference type="ARBA" id="ARBA00022786"/>
    </source>
</evidence>
<dbReference type="InterPro" id="IPR045093">
    <property type="entry name" value="Cullin"/>
</dbReference>
<evidence type="ECO:0000256" key="5">
    <source>
        <dbReference type="PROSITE-ProRule" id="PRU00330"/>
    </source>
</evidence>
<dbReference type="PANTHER" id="PTHR11932">
    <property type="entry name" value="CULLIN"/>
    <property type="match status" value="1"/>
</dbReference>
<dbReference type="SUPFAM" id="SSF74788">
    <property type="entry name" value="Cullin repeat-like"/>
    <property type="match status" value="1"/>
</dbReference>
<dbReference type="SMART" id="SM00884">
    <property type="entry name" value="Cullin_Nedd8"/>
    <property type="match status" value="1"/>
</dbReference>
<keyword evidence="3" id="KW-0833">Ubl conjugation pathway</keyword>
<evidence type="ECO:0000256" key="4">
    <source>
        <dbReference type="ARBA" id="ARBA00022843"/>
    </source>
</evidence>
<protein>
    <submittedName>
        <fullName evidence="9">Cullin family profile domain-containing protein</fullName>
    </submittedName>
</protein>
<dbReference type="GO" id="GO:0006511">
    <property type="term" value="P:ubiquitin-dependent protein catabolic process"/>
    <property type="evidence" value="ECO:0007669"/>
    <property type="project" value="InterPro"/>
</dbReference>
<evidence type="ECO:0000313" key="8">
    <source>
        <dbReference type="Proteomes" id="UP000887572"/>
    </source>
</evidence>
<evidence type="ECO:0000256" key="6">
    <source>
        <dbReference type="RuleBase" id="RU003829"/>
    </source>
</evidence>
<dbReference type="Pfam" id="PF00888">
    <property type="entry name" value="Cullin"/>
    <property type="match status" value="1"/>
</dbReference>
<sequence length="766" mass="89423">MCTKTHSWWWRRDDFIAKPYKHWEVLKKAIEELLLKCTSSHPYEELYRIAYTMVLFNHGDALYEGLKELINQHLQTRIREAVVESIKARCFFEILNRVWTDYSKSMIMIKDILLYFDRRITKPNIETVRQLGMRIFREQIVEYPVINEQLKATFIGMLSLHRQKNISEWIDMKNVCQMLIELSTFGRDYYEHQFEGLCLRKTASFCRHANQILRAENGACIYEQKVIKVLAENVQRIECCLDQITAEKMIKMLYEEVISRNMSPIVELEDSSMVFMLRNDRIGDLHCLYDLLRRVPNGHKTMENTMSRFLHTKGIAAIASDHTKHQQQPGEVSEAVGDVLNPITFIQNLIKLKEHLDRFLTEAFDNDREFMHRIQSDLEHFLNLSPKAAEYLSLYIDDTLKKGTRMLDENEIEVVLSRALALFRLLREKDMFEKYYKQHLAKRLLLQKNVSVDAEKSVISKLKPECGTHFTSKIERMFLDIELSNTIMNDYSNPTELDLSVRVLTSSIWTTNQTPMCTLPRSAEQAFRQFEQLGMADVAAFFYPTGPTKTNCIVAADQQETGDAMRSSFSSKSAPAMSWREEQQKLLTVTTYMMCLLVRFNHRAKMTYEQLLKETQVPDRELKRCLQALSMSKQSQRILCRHGTAKDIESADEFCVNDQFSSKLMRVKIQMVSDRGETESERSDTRAKVDNDRKLAIEAAIVRVMKTRKKLLHDDLVAEVANQLKTRFLPDPSCIKKCLESLTEREYLERDKSNLKMKVAGFVMSS</sequence>
<name>A0A914I2D5_GLORO</name>
<dbReference type="Pfam" id="PF10557">
    <property type="entry name" value="Cullin_Nedd8"/>
    <property type="match status" value="1"/>
</dbReference>
<dbReference type="Gene3D" id="3.30.230.130">
    <property type="entry name" value="Cullin, Chain C, Domain 2"/>
    <property type="match status" value="1"/>
</dbReference>
<dbReference type="InterPro" id="IPR001373">
    <property type="entry name" value="Cullin_N"/>
</dbReference>
<dbReference type="WBParaSite" id="Gr19_v10_g6234.t1">
    <property type="protein sequence ID" value="Gr19_v10_g6234.t1"/>
    <property type="gene ID" value="Gr19_v10_g6234"/>
</dbReference>
<dbReference type="InterPro" id="IPR059120">
    <property type="entry name" value="Cullin-like_AB"/>
</dbReference>
<dbReference type="SUPFAM" id="SSF46785">
    <property type="entry name" value="Winged helix' DNA-binding domain"/>
    <property type="match status" value="1"/>
</dbReference>
<keyword evidence="8" id="KW-1185">Reference proteome</keyword>
<dbReference type="Gene3D" id="1.20.1310.10">
    <property type="entry name" value="Cullin Repeats"/>
    <property type="match status" value="4"/>
</dbReference>
<keyword evidence="2" id="KW-1017">Isopeptide bond</keyword>
<dbReference type="SUPFAM" id="SSF75632">
    <property type="entry name" value="Cullin homology domain"/>
    <property type="match status" value="1"/>
</dbReference>